<dbReference type="SUPFAM" id="SSF53901">
    <property type="entry name" value="Thiolase-like"/>
    <property type="match status" value="1"/>
</dbReference>
<evidence type="ECO:0000256" key="2">
    <source>
        <dbReference type="ARBA" id="ARBA00022450"/>
    </source>
</evidence>
<comment type="cofactor">
    <cofactor evidence="1">
        <name>pantetheine 4'-phosphate</name>
        <dbReference type="ChEBI" id="CHEBI:47942"/>
    </cofactor>
</comment>
<dbReference type="InterPro" id="IPR042099">
    <property type="entry name" value="ANL_N_sf"/>
</dbReference>
<evidence type="ECO:0000259" key="8">
    <source>
        <dbReference type="PROSITE" id="PS52004"/>
    </source>
</evidence>
<dbReference type="InterPro" id="IPR045851">
    <property type="entry name" value="AMP-bd_C_sf"/>
</dbReference>
<dbReference type="GO" id="GO:0044550">
    <property type="term" value="P:secondary metabolite biosynthetic process"/>
    <property type="evidence" value="ECO:0007669"/>
    <property type="project" value="TreeGrafter"/>
</dbReference>
<keyword evidence="10" id="KW-1185">Reference proteome</keyword>
<dbReference type="FunFam" id="3.40.50.980:FF:000001">
    <property type="entry name" value="Non-ribosomal peptide synthetase"/>
    <property type="match status" value="1"/>
</dbReference>
<evidence type="ECO:0000256" key="3">
    <source>
        <dbReference type="ARBA" id="ARBA00022553"/>
    </source>
</evidence>
<feature type="domain" description="Carrier" evidence="7">
    <location>
        <begin position="1548"/>
        <end position="1626"/>
    </location>
</feature>
<evidence type="ECO:0000259" key="7">
    <source>
        <dbReference type="PROSITE" id="PS50075"/>
    </source>
</evidence>
<dbReference type="InterPro" id="IPR014043">
    <property type="entry name" value="Acyl_transferase_dom"/>
</dbReference>
<dbReference type="InterPro" id="IPR014031">
    <property type="entry name" value="Ketoacyl_synth_C"/>
</dbReference>
<dbReference type="Gene3D" id="3.30.300.30">
    <property type="match status" value="2"/>
</dbReference>
<evidence type="ECO:0000313" key="10">
    <source>
        <dbReference type="Proteomes" id="UP000598146"/>
    </source>
</evidence>
<dbReference type="Gene3D" id="2.30.38.10">
    <property type="entry name" value="Luciferase, Domain 3"/>
    <property type="match status" value="1"/>
</dbReference>
<dbReference type="Pfam" id="PF22621">
    <property type="entry name" value="CurL-like_PKS_C"/>
    <property type="match status" value="1"/>
</dbReference>
<dbReference type="GO" id="GO:0043041">
    <property type="term" value="P:amino acid activation for nonribosomal peptide biosynthetic process"/>
    <property type="evidence" value="ECO:0007669"/>
    <property type="project" value="TreeGrafter"/>
</dbReference>
<dbReference type="InterPro" id="IPR001227">
    <property type="entry name" value="Ac_transferase_dom_sf"/>
</dbReference>
<dbReference type="InterPro" id="IPR036736">
    <property type="entry name" value="ACP-like_sf"/>
</dbReference>
<feature type="domain" description="Ketosynthase family 3 (KS3)" evidence="8">
    <location>
        <begin position="662"/>
        <end position="1093"/>
    </location>
</feature>
<dbReference type="PROSITE" id="PS52004">
    <property type="entry name" value="KS3_2"/>
    <property type="match status" value="1"/>
</dbReference>
<dbReference type="Gene3D" id="3.40.47.10">
    <property type="match status" value="1"/>
</dbReference>
<dbReference type="PROSITE" id="PS00606">
    <property type="entry name" value="KS3_1"/>
    <property type="match status" value="1"/>
</dbReference>
<dbReference type="CDD" id="cd00833">
    <property type="entry name" value="PKS"/>
    <property type="match status" value="1"/>
</dbReference>
<gene>
    <name evidence="9" type="ORF">I4J89_33485</name>
</gene>
<dbReference type="InterPro" id="IPR020806">
    <property type="entry name" value="PKS_PP-bd"/>
</dbReference>
<evidence type="ECO:0000256" key="5">
    <source>
        <dbReference type="ARBA" id="ARBA00029443"/>
    </source>
</evidence>
<evidence type="ECO:0000256" key="6">
    <source>
        <dbReference type="SAM" id="MobiDB-lite"/>
    </source>
</evidence>
<protein>
    <submittedName>
        <fullName evidence="9">Amino acid adenylation domain-containing protein</fullName>
    </submittedName>
</protein>
<name>A0A931CE89_9ACTN</name>
<dbReference type="PANTHER" id="PTHR45527:SF1">
    <property type="entry name" value="FATTY ACID SYNTHASE"/>
    <property type="match status" value="1"/>
</dbReference>
<dbReference type="Pfam" id="PF00296">
    <property type="entry name" value="Bac_luciferase"/>
    <property type="match status" value="1"/>
</dbReference>
<dbReference type="Gene3D" id="3.30.70.3290">
    <property type="match status" value="1"/>
</dbReference>
<dbReference type="InterPro" id="IPR006162">
    <property type="entry name" value="Ppantetheine_attach_site"/>
</dbReference>
<dbReference type="InterPro" id="IPR036661">
    <property type="entry name" value="Luciferase-like_sf"/>
</dbReference>
<dbReference type="Pfam" id="PF02801">
    <property type="entry name" value="Ketoacyl-synt_C"/>
    <property type="match status" value="1"/>
</dbReference>
<dbReference type="PROSITE" id="PS00012">
    <property type="entry name" value="PHOSPHOPANTETHEINE"/>
    <property type="match status" value="1"/>
</dbReference>
<keyword evidence="2" id="KW-0596">Phosphopantetheine</keyword>
<dbReference type="InterPro" id="IPR016036">
    <property type="entry name" value="Malonyl_transacylase_ACP-bd"/>
</dbReference>
<comment type="caution">
    <text evidence="9">The sequence shown here is derived from an EMBL/GenBank/DDBJ whole genome shotgun (WGS) entry which is preliminary data.</text>
</comment>
<dbReference type="PANTHER" id="PTHR45527">
    <property type="entry name" value="NONRIBOSOMAL PEPTIDE SYNTHETASE"/>
    <property type="match status" value="1"/>
</dbReference>
<dbReference type="Pfam" id="PF00501">
    <property type="entry name" value="AMP-binding"/>
    <property type="match status" value="2"/>
</dbReference>
<dbReference type="SUPFAM" id="SSF56801">
    <property type="entry name" value="Acetyl-CoA synthetase-like"/>
    <property type="match status" value="2"/>
</dbReference>
<dbReference type="InterPro" id="IPR009081">
    <property type="entry name" value="PP-bd_ACP"/>
</dbReference>
<dbReference type="GO" id="GO:0006633">
    <property type="term" value="P:fatty acid biosynthetic process"/>
    <property type="evidence" value="ECO:0007669"/>
    <property type="project" value="InterPro"/>
</dbReference>
<dbReference type="Gene3D" id="3.20.20.30">
    <property type="entry name" value="Luciferase-like domain"/>
    <property type="match status" value="1"/>
</dbReference>
<dbReference type="Pfam" id="PF00109">
    <property type="entry name" value="ketoacyl-synt"/>
    <property type="match status" value="1"/>
</dbReference>
<dbReference type="PROSITE" id="PS00455">
    <property type="entry name" value="AMP_BINDING"/>
    <property type="match status" value="1"/>
</dbReference>
<dbReference type="InterPro" id="IPR010071">
    <property type="entry name" value="AA_adenyl_dom"/>
</dbReference>
<dbReference type="Gene3D" id="3.40.50.980">
    <property type="match status" value="2"/>
</dbReference>
<keyword evidence="3" id="KW-0597">Phosphoprotein</keyword>
<dbReference type="InterPro" id="IPR016039">
    <property type="entry name" value="Thiolase-like"/>
</dbReference>
<dbReference type="PROSITE" id="PS50075">
    <property type="entry name" value="CARRIER"/>
    <property type="match status" value="3"/>
</dbReference>
<proteinExistence type="inferred from homology"/>
<dbReference type="Pfam" id="PF00550">
    <property type="entry name" value="PP-binding"/>
    <property type="match status" value="3"/>
</dbReference>
<dbReference type="Pfam" id="PF13193">
    <property type="entry name" value="AMP-binding_C"/>
    <property type="match status" value="1"/>
</dbReference>
<dbReference type="InterPro" id="IPR024011">
    <property type="entry name" value="Biosynth_lucif-like_mOase_dom"/>
</dbReference>
<dbReference type="InterPro" id="IPR016035">
    <property type="entry name" value="Acyl_Trfase/lysoPLipase"/>
</dbReference>
<dbReference type="InterPro" id="IPR020845">
    <property type="entry name" value="AMP-binding_CS"/>
</dbReference>
<evidence type="ECO:0000256" key="1">
    <source>
        <dbReference type="ARBA" id="ARBA00001957"/>
    </source>
</evidence>
<dbReference type="GO" id="GO:0031177">
    <property type="term" value="F:phosphopantetheine binding"/>
    <property type="evidence" value="ECO:0007669"/>
    <property type="project" value="InterPro"/>
</dbReference>
<dbReference type="SMART" id="SM00825">
    <property type="entry name" value="PKS_KS"/>
    <property type="match status" value="1"/>
</dbReference>
<dbReference type="GO" id="GO:0016705">
    <property type="term" value="F:oxidoreductase activity, acting on paired donors, with incorporation or reduction of molecular oxygen"/>
    <property type="evidence" value="ECO:0007669"/>
    <property type="project" value="InterPro"/>
</dbReference>
<dbReference type="Gene3D" id="3.30.559.10">
    <property type="entry name" value="Chloramphenicol acetyltransferase-like domain"/>
    <property type="match status" value="2"/>
</dbReference>
<evidence type="ECO:0000256" key="4">
    <source>
        <dbReference type="ARBA" id="ARBA00022679"/>
    </source>
</evidence>
<dbReference type="InterPro" id="IPR018201">
    <property type="entry name" value="Ketoacyl_synth_AS"/>
</dbReference>
<feature type="domain" description="Carrier" evidence="7">
    <location>
        <begin position="3010"/>
        <end position="3085"/>
    </location>
</feature>
<dbReference type="Gene3D" id="3.40.50.12780">
    <property type="entry name" value="N-terminal domain of ligase-like"/>
    <property type="match status" value="1"/>
</dbReference>
<reference evidence="9" key="1">
    <citation type="submission" date="2020-11" db="EMBL/GenBank/DDBJ databases">
        <title>Isolation and identification of active actinomycetes.</title>
        <authorList>
            <person name="Sun X."/>
        </authorList>
    </citation>
    <scope>NUCLEOTIDE SEQUENCE</scope>
    <source>
        <strain evidence="9">NEAU-A11</strain>
    </source>
</reference>
<dbReference type="InterPro" id="IPR025110">
    <property type="entry name" value="AMP-bd_C"/>
</dbReference>
<accession>A0A931CE89</accession>
<dbReference type="SUPFAM" id="SSF51679">
    <property type="entry name" value="Bacterial luciferase-like"/>
    <property type="match status" value="1"/>
</dbReference>
<sequence>MNEHMAQYTGTPVVSDIDFPRDITEGLLAAADRHPDAGLVARTFVAYPDLLVEARRVLALLRTRGLRPGGYAIVCGHEDAVAYLSAYWGCVLGGIRPLLAFPGYDSSTTPAGRGLLQRAAEVLGDDSVLLCGPRTSAALDSSLRCVDISDAAAEPPADDLHRPEPAEVAMLMMSSGSTGVPKLIQLTHRGLSEFAAGSSTMLPLEPGDVILNWLPLDHSGAFLLYHLLAVFHGATNVQVPTDTVLADPLVWLDLIEKHRANHTWAPNFAYRLVSQALAEHPDRRWDLSSVRSLVSGGEQITVPVVEEFLSRTSAFGLRPEAFLPVWGMTETTTAITFARPGLGPNVCRVRTSSLSGDLEWADGPADELDTTTFVAVGAPAPGSVVRVIGDDGNTLPEGRIGVLQVASARVTPGYLRDPEADARALAVGEDGTTWLNTGDLAFGRDGQVFIVGRQDDRIILRGQNHYAYEIESAVERAAGVRPGTVAACGVPDEASGTEELAVFVAVEGTDDPAVPVRAARDVLFRRLGLTARVLAVPTDAVPRTASGKVQRGRLRERLLSGELPIVADSSNATTAPTGEVVRRVFRSVLGRDIDQWARFYEIGVDSVGLVRLHEALRRALGVSFPKSAMFEHPSMAALTRYLDTVDSGPGSAATPATGSAPEHRVAIIGMAVRFPGATTLDEYWANLIAGVASVRRFTARELAEAGLPEDVYSRPDFVPVAGALTGIDEFDAGFFGISPAEAARTDPAHRLFLQCCYHALEHSGYADGSGSGRVGVFAGSGMNLFPHRNYLLGNLLPGADSDPIRGMQAAIGTHADFLATRVAYHLGLTGPAVGVQTACSTSLVAIHLAVQALVAGDADMALAGAAAVHVPQVTGYRHFPGSILSPTGQCRAFDAAADGTVGGSGIAAVVLKRLDRAIADGDTVHAVILGSAVNNDGAGKVGFTAPGVAGQVDVIGQAIDRAGVPAETITYLEAHGTGTPLGDPVELRAAAQALAGRTDRVGFCTVGSVKPNLGHLDSCAGMAGLIKTVLMLQHRTMVPLVNFERPNPELDLEGGPLVLGTTVREWNTGGNPRRAGVTALGVGGTNAHLIVEEAPAVPAHRGNDPGERVAVLPLSAAHPEALTELAGKLHDHLRAYPRLDVADLVTTAALGRSHLRYRTAVVGATATELAEALRDATPVEVASGERPPAITFAYGGQGSAFAGMAAELYEAVPAFRDVLDECEEVYRQETGDSLLAYLRDGRAPTPSQDTDLAQPALFAFQMAHTAMWRSLGVEPAFVVGHSAGEYAALCAAGAMNVADGLRLMIARGRLLRRTAPGAMIAVFAGEAAVDDLRTRTGVELAAVNGRTEYVVAGSERAVDEAIGWLDEQAITWHRLAVDRAFHTALLDPVLSEWTGCAAAVPMKPLDIPLASTLTGTLLHPGTVVGAAHLRQQTREPVRFADALAALNGVGCETFLEISPEAVLTGIARRSGTGRRWIAVAEQGTGPLRARSTALAELYSLGANLDWSRIAPGGRRIPLPGYPFRRDRHWTEARPQQAGPEPAGVAPVSDPGPVLARIRELTAREIGVEPAAISPDATFLDHGADSLTMLRVVQQVRRQFGVDIAVRRLFTDAATCRKLAELIGGERGPDVAAPPPAAPALPEADSQSVARVVAEQLRVTGQLLENVTTLMRDQLNMLRGDPAPVAAVPVTVKPSPERVATLAPAMSPERQAADFSLYFFGDYPDSDQNRKYEAIIAAARFADDHGFHGVWLPERHFHSFGGLFPNPVVVAAALARETSRVRINAGSVVLPLHNPIRVAEEWSVVDNLSDGRVGLCVASGWHANDFALRPEAFGRHRELTFEHLETVRRLWSGAAVPATSGSGEAIDVRIYPRPLQPLPPLSVAVVSNPDTYRAAAAADVGVVTNLMVQSVEQLAENIALYRRSRAEHGHDPAGGRVVVLVHTYLGADLERVRAEAYEPFCDYLRSSLSLFGQVTNSLGMRIDEDTPPEDVDFLLERAYQRYCAERALIGTPETVGPIIDRLVRAGADEISCFIDFGLPAEQMLESLNFVDEVRRRHHRDDRTEAPGIALSPAQRGMWFLEQLHPGTLNYHEPKAVRLDGPLDVSRLRRALARVVDRHAPLRTVFRQVNGEPQQVELPAVRVELPVQDRLGEPEAQVLRSVLQEMNVTPIDLAAGPLLRAALIRRGPDRHLLVLCVHHIVFDSFSTAVLLRDLAAFYRSGPDGPDPLPALPVTYAAHLATRTPDADRAARAREYWRRTLAGAPSLALPTDPPRAASGGGSGASLTVDWDADLAARVGGFSRDHQVTPFMTLTAALAGVLGRFSGQHDLVLGTALTHRPPGTEDLIGLFIDTVPLRIDLAGDPSLGELAQRVREVSTEAYEHAGIGFDGMVAAVNPERESSRNPLFQVLIEYENRTDVDFDPPLLRASSVDVASHRAPLDITVYLSNHDHGLQCHVEYNTDLFDERTISAVLRYAESMLRRAAAAPELGLADLTAPTEADRTALAAWSGRPYEQPAAGLHTLFETQARREPDAVALRTELEPVTYRELDRRANALAWRLHDRGVRPDDIVGICLPRGTELIVAILGVLKAGAAYLPLDPAVPLSRLAFMARDSGAWLLVTGDGALAAQLELEAVAVEGAEPRSVAPPPVPVDPDRLAYCIYTSGSTGMPKGVAVPHRGPVNLVAYYLRIRSPMRTLQWVSPSFDVSVQEIFTTLASGAELVLIPNEARYEPTTVAETVRRFGVQRLFMTFTALKYLMDTDPAMPSLREVVSAGEPMFLTPALRSFFAKSPGCALYNEYGPTEASIIATVQRVDLSAGDRPPIGRPVDNVEVHVLDDAGRPVPPGAVGEIHLGGCCLARGYVARPDETAQSFVPVPAVAARRLYRTRDRGRWSPDGALEYLGRVDDQVKIRGFRVEPGEAQQSLSRLPQVRDAAVVAGTDQRGETYLIGYVVPEAGATLTGEDLARRLAGTLPGYLIPTAWVRLNELPVNTSGKLDRAALPPPRRSRDEAGAAPVTDTEKVLHELWRTELGLGEISVDASFFALGGHSLSAVGLVNRIRTAVGVEIGVADLFRAPTIRRMALEIDKRDSTETAPASSVQQRAWHLHHASAYPAVYNVTHRIDLRGPLDIDALHRALAGLAQRHPVLRTGFAVLDGELRQVISREAGIELPVVDVGPEPDRVPAWCQTEAATPFDLDRAPLWRVRLAAAGEQHWVLVLVMHHIICDGWSIGVIARELSARYAAEVGAGSAELDTPVPYGAYVRWRQAACAQEQDRLTSFWQRRLAGADLRLPLPYDHPRPDTRLSGRGGLRRFSFPDRAVEAVRQSAKELDTTPAAVLTAVFSIWLGRLCDRNDLVLALSSASRTRPEHASVVGPVGEALLVRLTQRDGMPLADLVAQVRERTFEAIDHHLLPLREVSQLVGQELSSPQILFTVVTTPPPGLTLPGLTTEIAGVAVDGVARTELYVVMIHGDDGISLVIEYSADLFESETIQRWGEDLITTAQEACGPLG</sequence>
<dbReference type="GO" id="GO:0004315">
    <property type="term" value="F:3-oxoacyl-[acyl-carrier-protein] synthase activity"/>
    <property type="evidence" value="ECO:0007669"/>
    <property type="project" value="InterPro"/>
</dbReference>
<dbReference type="GO" id="GO:0005737">
    <property type="term" value="C:cytoplasm"/>
    <property type="evidence" value="ECO:0007669"/>
    <property type="project" value="TreeGrafter"/>
</dbReference>
<dbReference type="SMART" id="SM00823">
    <property type="entry name" value="PKS_PP"/>
    <property type="match status" value="3"/>
</dbReference>
<dbReference type="FunFam" id="3.40.50.12780:FF:000012">
    <property type="entry name" value="Non-ribosomal peptide synthetase"/>
    <property type="match status" value="1"/>
</dbReference>
<dbReference type="CDD" id="cd05930">
    <property type="entry name" value="A_NRPS"/>
    <property type="match status" value="1"/>
</dbReference>
<dbReference type="CDD" id="cd19531">
    <property type="entry name" value="LCL_NRPS-like"/>
    <property type="match status" value="2"/>
</dbReference>
<dbReference type="Pfam" id="PF00698">
    <property type="entry name" value="Acyl_transf_1"/>
    <property type="match status" value="1"/>
</dbReference>
<dbReference type="SMART" id="SM01294">
    <property type="entry name" value="PKS_PP_betabranch"/>
    <property type="match status" value="1"/>
</dbReference>
<dbReference type="Gene3D" id="3.30.559.30">
    <property type="entry name" value="Nonribosomal peptide synthetase, condensation domain"/>
    <property type="match status" value="2"/>
</dbReference>
<dbReference type="FunFam" id="1.10.1200.10:FF:000016">
    <property type="entry name" value="Non-ribosomal peptide synthase"/>
    <property type="match status" value="1"/>
</dbReference>
<dbReference type="NCBIfam" id="TIGR04020">
    <property type="entry name" value="seco_metab_LLM"/>
    <property type="match status" value="1"/>
</dbReference>
<dbReference type="InterPro" id="IPR023213">
    <property type="entry name" value="CAT-like_dom_sf"/>
</dbReference>
<dbReference type="SMART" id="SM00827">
    <property type="entry name" value="PKS_AT"/>
    <property type="match status" value="1"/>
</dbReference>
<dbReference type="Gene3D" id="3.40.366.10">
    <property type="entry name" value="Malonyl-Coenzyme A Acyl Carrier Protein, domain 2"/>
    <property type="match status" value="1"/>
</dbReference>
<dbReference type="SUPFAM" id="SSF55048">
    <property type="entry name" value="Probable ACP-binding domain of malonyl-CoA ACP transacylase"/>
    <property type="match status" value="1"/>
</dbReference>
<feature type="domain" description="Carrier" evidence="7">
    <location>
        <begin position="572"/>
        <end position="646"/>
    </location>
</feature>
<dbReference type="EMBL" id="JADQTO010000020">
    <property type="protein sequence ID" value="MBG0566372.1"/>
    <property type="molecule type" value="Genomic_DNA"/>
</dbReference>
<dbReference type="SUPFAM" id="SSF52151">
    <property type="entry name" value="FabD/lysophospholipase-like"/>
    <property type="match status" value="1"/>
</dbReference>
<dbReference type="InterPro" id="IPR001242">
    <property type="entry name" value="Condensation_dom"/>
</dbReference>
<dbReference type="Proteomes" id="UP000598146">
    <property type="component" value="Unassembled WGS sequence"/>
</dbReference>
<dbReference type="InterPro" id="IPR020841">
    <property type="entry name" value="PKS_Beta-ketoAc_synthase_dom"/>
</dbReference>
<dbReference type="InterPro" id="IPR014030">
    <property type="entry name" value="Ketoacyl_synth_N"/>
</dbReference>
<keyword evidence="4" id="KW-0808">Transferase</keyword>
<dbReference type="SUPFAM" id="SSF47336">
    <property type="entry name" value="ACP-like"/>
    <property type="match status" value="3"/>
</dbReference>
<organism evidence="9 10">
    <name type="scientific">Actinoplanes aureus</name>
    <dbReference type="NCBI Taxonomy" id="2792083"/>
    <lineage>
        <taxon>Bacteria</taxon>
        <taxon>Bacillati</taxon>
        <taxon>Actinomycetota</taxon>
        <taxon>Actinomycetes</taxon>
        <taxon>Micromonosporales</taxon>
        <taxon>Micromonosporaceae</taxon>
        <taxon>Actinoplanes</taxon>
    </lineage>
</organism>
<dbReference type="NCBIfam" id="TIGR01733">
    <property type="entry name" value="AA-adenyl-dom"/>
    <property type="match status" value="1"/>
</dbReference>
<feature type="region of interest" description="Disordered" evidence="6">
    <location>
        <begin position="2990"/>
        <end position="3011"/>
    </location>
</feature>
<dbReference type="Gene3D" id="1.10.1200.10">
    <property type="entry name" value="ACP-like"/>
    <property type="match status" value="3"/>
</dbReference>
<evidence type="ECO:0000313" key="9">
    <source>
        <dbReference type="EMBL" id="MBG0566372.1"/>
    </source>
</evidence>
<dbReference type="Pfam" id="PF00668">
    <property type="entry name" value="Condensation"/>
    <property type="match status" value="2"/>
</dbReference>
<dbReference type="RefSeq" id="WP_196418152.1">
    <property type="nucleotide sequence ID" value="NZ_JADQTO010000020.1"/>
</dbReference>
<comment type="similarity">
    <text evidence="5">In the C-terminal section; belongs to the NRP synthetase family.</text>
</comment>
<dbReference type="InterPro" id="IPR011251">
    <property type="entry name" value="Luciferase-like_dom"/>
</dbReference>
<dbReference type="SUPFAM" id="SSF52777">
    <property type="entry name" value="CoA-dependent acyltransferases"/>
    <property type="match status" value="4"/>
</dbReference>
<dbReference type="InterPro" id="IPR000873">
    <property type="entry name" value="AMP-dep_synth/lig_dom"/>
</dbReference>